<evidence type="ECO:0000313" key="2">
    <source>
        <dbReference type="EMBL" id="MXU66568.1"/>
    </source>
</evidence>
<sequence length="106" mass="11294">MIRTTRGLAFCLVIGMTATGGSQPVSAANIARACLASDRSPGAEVCACAQSVANQVLTRSDQNKAVKIIAEPDKFIDYKYSKSANAKAFLERYKVWGEMASKICGT</sequence>
<evidence type="ECO:0000256" key="1">
    <source>
        <dbReference type="SAM" id="SignalP"/>
    </source>
</evidence>
<gene>
    <name evidence="2" type="ORF">GSH16_14050</name>
</gene>
<dbReference type="Proteomes" id="UP000436016">
    <property type="component" value="Unassembled WGS sequence"/>
</dbReference>
<evidence type="ECO:0000313" key="3">
    <source>
        <dbReference type="Proteomes" id="UP000436016"/>
    </source>
</evidence>
<accession>A0A6B0TYR4</accession>
<feature type="signal peptide" evidence="1">
    <location>
        <begin position="1"/>
        <end position="27"/>
    </location>
</feature>
<proteinExistence type="predicted"/>
<reference evidence="2 3" key="1">
    <citation type="submission" date="2019-12" db="EMBL/GenBank/DDBJ databases">
        <title>Strain KN286 was isolated from seawater, which was collected from Caroline Seamount in the tropical western Pacific.</title>
        <authorList>
            <person name="Wang Q."/>
        </authorList>
    </citation>
    <scope>NUCLEOTIDE SEQUENCE [LARGE SCALE GENOMIC DNA]</scope>
    <source>
        <strain evidence="2 3">KN286</strain>
    </source>
</reference>
<name>A0A6B0TYR4_9RHOB</name>
<keyword evidence="1" id="KW-0732">Signal</keyword>
<organism evidence="2 3">
    <name type="scientific">Oceanomicrobium pacificus</name>
    <dbReference type="NCBI Taxonomy" id="2692916"/>
    <lineage>
        <taxon>Bacteria</taxon>
        <taxon>Pseudomonadati</taxon>
        <taxon>Pseudomonadota</taxon>
        <taxon>Alphaproteobacteria</taxon>
        <taxon>Rhodobacterales</taxon>
        <taxon>Paracoccaceae</taxon>
        <taxon>Oceanomicrobium</taxon>
    </lineage>
</organism>
<dbReference type="EMBL" id="WUWG01000006">
    <property type="protein sequence ID" value="MXU66568.1"/>
    <property type="molecule type" value="Genomic_DNA"/>
</dbReference>
<comment type="caution">
    <text evidence="2">The sequence shown here is derived from an EMBL/GenBank/DDBJ whole genome shotgun (WGS) entry which is preliminary data.</text>
</comment>
<feature type="chain" id="PRO_5025609305" evidence="1">
    <location>
        <begin position="28"/>
        <end position="106"/>
    </location>
</feature>
<protein>
    <submittedName>
        <fullName evidence="2">Uncharacterized protein</fullName>
    </submittedName>
</protein>
<dbReference type="RefSeq" id="WP_160856176.1">
    <property type="nucleotide sequence ID" value="NZ_WUWG01000006.1"/>
</dbReference>
<keyword evidence="3" id="KW-1185">Reference proteome</keyword>
<dbReference type="AlphaFoldDB" id="A0A6B0TYR4"/>